<evidence type="ECO:0000256" key="5">
    <source>
        <dbReference type="ARBA" id="ARBA00022691"/>
    </source>
</evidence>
<dbReference type="InterPro" id="IPR029063">
    <property type="entry name" value="SAM-dependent_MTases_sf"/>
</dbReference>
<dbReference type="EMBL" id="JACRTK010000003">
    <property type="protein sequence ID" value="MBC8590889.1"/>
    <property type="molecule type" value="Genomic_DNA"/>
</dbReference>
<dbReference type="SUPFAM" id="SSF53335">
    <property type="entry name" value="S-adenosyl-L-methionine-dependent methyltransferases"/>
    <property type="match status" value="1"/>
</dbReference>
<evidence type="ECO:0000256" key="6">
    <source>
        <dbReference type="HAMAP-Rule" id="MF_00074"/>
    </source>
</evidence>
<dbReference type="EC" id="2.1.1.-" evidence="6"/>
<dbReference type="RefSeq" id="WP_249323731.1">
    <property type="nucleotide sequence ID" value="NZ_JACRTK010000003.1"/>
</dbReference>
<name>A0A926F2U8_9FIRM</name>
<dbReference type="GO" id="GO:0070043">
    <property type="term" value="F:rRNA (guanine-N7-)-methyltransferase activity"/>
    <property type="evidence" value="ECO:0007669"/>
    <property type="project" value="UniProtKB-UniRule"/>
</dbReference>
<evidence type="ECO:0000313" key="8">
    <source>
        <dbReference type="Proteomes" id="UP000601522"/>
    </source>
</evidence>
<evidence type="ECO:0000256" key="1">
    <source>
        <dbReference type="ARBA" id="ARBA00022490"/>
    </source>
</evidence>
<dbReference type="GO" id="GO:0005829">
    <property type="term" value="C:cytosol"/>
    <property type="evidence" value="ECO:0007669"/>
    <property type="project" value="TreeGrafter"/>
</dbReference>
<dbReference type="AlphaFoldDB" id="A0A926F2U8"/>
<dbReference type="Gene3D" id="3.40.50.150">
    <property type="entry name" value="Vaccinia Virus protein VP39"/>
    <property type="match status" value="1"/>
</dbReference>
<dbReference type="CDD" id="cd02440">
    <property type="entry name" value="AdoMet_MTases"/>
    <property type="match status" value="1"/>
</dbReference>
<sequence length="238" mass="26646">MTNIDTLLKGTVDLGIDLGENDIERFVKYKELLKEWNEKINITAITDDEEIDIKHFLDSLTPYTTDLLNGEKKIIDIGTGGGFPGLPLKIINDNLDVTLLDGLNKRIKFLNEVISSLNLDKIQAIHGRAEELSRKPKYREQFDIAISRAVASLDTLSEYCIPFVKVGGYFISMKGSDIEDELKNSLNSIKILGAKVVDKKIVKLPGSDIKHSLIIIEKIRQTPTKYPRGGGKPRKNPL</sequence>
<proteinExistence type="inferred from homology"/>
<dbReference type="Proteomes" id="UP000601522">
    <property type="component" value="Unassembled WGS sequence"/>
</dbReference>
<feature type="binding site" evidence="6">
    <location>
        <begin position="129"/>
        <end position="130"/>
    </location>
    <ligand>
        <name>S-adenosyl-L-methionine</name>
        <dbReference type="ChEBI" id="CHEBI:59789"/>
    </ligand>
</feature>
<organism evidence="7 8">
    <name type="scientific">Wansuia hejianensis</name>
    <dbReference type="NCBI Taxonomy" id="2763667"/>
    <lineage>
        <taxon>Bacteria</taxon>
        <taxon>Bacillati</taxon>
        <taxon>Bacillota</taxon>
        <taxon>Clostridia</taxon>
        <taxon>Lachnospirales</taxon>
        <taxon>Lachnospiraceae</taxon>
        <taxon>Wansuia</taxon>
    </lineage>
</organism>
<comment type="caution">
    <text evidence="6">Lacks conserved residue(s) required for the propagation of feature annotation.</text>
</comment>
<keyword evidence="5 6" id="KW-0949">S-adenosyl-L-methionine</keyword>
<protein>
    <recommendedName>
        <fullName evidence="6">Ribosomal RNA small subunit methyltransferase G</fullName>
        <ecNumber evidence="6">2.1.1.-</ecNumber>
    </recommendedName>
    <alternativeName>
        <fullName evidence="6">16S rRNA 7-methylguanosine methyltransferase</fullName>
        <shortName evidence="6">16S rRNA m7G methyltransferase</shortName>
    </alternativeName>
</protein>
<comment type="similarity">
    <text evidence="6">Belongs to the methyltransferase superfamily. RNA methyltransferase RsmG family.</text>
</comment>
<dbReference type="FunFam" id="3.40.50.150:FF:000041">
    <property type="entry name" value="Ribosomal RNA small subunit methyltransferase G"/>
    <property type="match status" value="1"/>
</dbReference>
<keyword evidence="1 6" id="KW-0963">Cytoplasm</keyword>
<dbReference type="NCBIfam" id="TIGR00138">
    <property type="entry name" value="rsmG_gidB"/>
    <property type="match status" value="1"/>
</dbReference>
<reference evidence="7 8" key="1">
    <citation type="submission" date="2020-08" db="EMBL/GenBank/DDBJ databases">
        <title>Genome public.</title>
        <authorList>
            <person name="Liu C."/>
            <person name="Sun Q."/>
        </authorList>
    </citation>
    <scope>NUCLEOTIDE SEQUENCE [LARGE SCALE GENOMIC DNA]</scope>
    <source>
        <strain evidence="7 8">NSJ-26</strain>
    </source>
</reference>
<keyword evidence="3 6" id="KW-0489">Methyltransferase</keyword>
<keyword evidence="8" id="KW-1185">Reference proteome</keyword>
<comment type="subcellular location">
    <subcellularLocation>
        <location evidence="6">Cytoplasm</location>
    </subcellularLocation>
</comment>
<feature type="binding site" evidence="6">
    <location>
        <position position="78"/>
    </location>
    <ligand>
        <name>S-adenosyl-L-methionine</name>
        <dbReference type="ChEBI" id="CHEBI:59789"/>
    </ligand>
</feature>
<comment type="function">
    <text evidence="6">Specifically methylates the N7 position of a guanine in 16S rRNA.</text>
</comment>
<accession>A0A926F2U8</accession>
<feature type="binding site" evidence="6">
    <location>
        <position position="83"/>
    </location>
    <ligand>
        <name>S-adenosyl-L-methionine</name>
        <dbReference type="ChEBI" id="CHEBI:59789"/>
    </ligand>
</feature>
<dbReference type="InterPro" id="IPR003682">
    <property type="entry name" value="rRNA_ssu_MeTfrase_G"/>
</dbReference>
<feature type="binding site" evidence="6">
    <location>
        <position position="148"/>
    </location>
    <ligand>
        <name>S-adenosyl-L-methionine</name>
        <dbReference type="ChEBI" id="CHEBI:59789"/>
    </ligand>
</feature>
<evidence type="ECO:0000256" key="4">
    <source>
        <dbReference type="ARBA" id="ARBA00022679"/>
    </source>
</evidence>
<evidence type="ECO:0000313" key="7">
    <source>
        <dbReference type="EMBL" id="MBC8590889.1"/>
    </source>
</evidence>
<gene>
    <name evidence="6 7" type="primary">rsmG</name>
    <name evidence="7" type="ORF">H8689_07165</name>
</gene>
<comment type="caution">
    <text evidence="7">The sequence shown here is derived from an EMBL/GenBank/DDBJ whole genome shotgun (WGS) entry which is preliminary data.</text>
</comment>
<keyword evidence="2 6" id="KW-0698">rRNA processing</keyword>
<evidence type="ECO:0000256" key="2">
    <source>
        <dbReference type="ARBA" id="ARBA00022552"/>
    </source>
</evidence>
<dbReference type="PANTHER" id="PTHR31760:SF0">
    <property type="entry name" value="S-ADENOSYL-L-METHIONINE-DEPENDENT METHYLTRANSFERASES SUPERFAMILY PROTEIN"/>
    <property type="match status" value="1"/>
</dbReference>
<evidence type="ECO:0000256" key="3">
    <source>
        <dbReference type="ARBA" id="ARBA00022603"/>
    </source>
</evidence>
<dbReference type="PIRSF" id="PIRSF003078">
    <property type="entry name" value="GidB"/>
    <property type="match status" value="1"/>
</dbReference>
<dbReference type="PANTHER" id="PTHR31760">
    <property type="entry name" value="S-ADENOSYL-L-METHIONINE-DEPENDENT METHYLTRANSFERASES SUPERFAMILY PROTEIN"/>
    <property type="match status" value="1"/>
</dbReference>
<keyword evidence="4 6" id="KW-0808">Transferase</keyword>
<dbReference type="HAMAP" id="MF_00074">
    <property type="entry name" value="16SrRNA_methyltr_G"/>
    <property type="match status" value="1"/>
</dbReference>
<dbReference type="Pfam" id="PF02527">
    <property type="entry name" value="GidB"/>
    <property type="match status" value="1"/>
</dbReference>